<dbReference type="EMBL" id="BOPG01000004">
    <property type="protein sequence ID" value="GIJ53104.1"/>
    <property type="molecule type" value="Genomic_DNA"/>
</dbReference>
<proteinExistence type="predicted"/>
<protein>
    <recommendedName>
        <fullName evidence="2">Low molecular weight protein antigen 6 PH domain-containing protein</fullName>
    </recommendedName>
</protein>
<reference evidence="3" key="1">
    <citation type="submission" date="2021-01" db="EMBL/GenBank/DDBJ databases">
        <title>Whole genome shotgun sequence of Virgisporangium aurantiacum NBRC 16421.</title>
        <authorList>
            <person name="Komaki H."/>
            <person name="Tamura T."/>
        </authorList>
    </citation>
    <scope>NUCLEOTIDE SEQUENCE</scope>
    <source>
        <strain evidence="3">NBRC 16421</strain>
    </source>
</reference>
<gene>
    <name evidence="3" type="ORF">Vau01_006200</name>
</gene>
<dbReference type="RefSeq" id="WP_203986888.1">
    <property type="nucleotide sequence ID" value="NZ_BOPG01000004.1"/>
</dbReference>
<evidence type="ECO:0000259" key="2">
    <source>
        <dbReference type="Pfam" id="PF10756"/>
    </source>
</evidence>
<accession>A0A8J3YWC2</accession>
<evidence type="ECO:0000256" key="1">
    <source>
        <dbReference type="SAM" id="Phobius"/>
    </source>
</evidence>
<keyword evidence="4" id="KW-1185">Reference proteome</keyword>
<feature type="domain" description="Low molecular weight protein antigen 6 PH" evidence="2">
    <location>
        <begin position="50"/>
        <end position="118"/>
    </location>
</feature>
<keyword evidence="1" id="KW-1133">Transmembrane helix</keyword>
<organism evidence="3 4">
    <name type="scientific">Virgisporangium aurantiacum</name>
    <dbReference type="NCBI Taxonomy" id="175570"/>
    <lineage>
        <taxon>Bacteria</taxon>
        <taxon>Bacillati</taxon>
        <taxon>Actinomycetota</taxon>
        <taxon>Actinomycetes</taxon>
        <taxon>Micromonosporales</taxon>
        <taxon>Micromonosporaceae</taxon>
        <taxon>Virgisporangium</taxon>
    </lineage>
</organism>
<dbReference type="Proteomes" id="UP000612585">
    <property type="component" value="Unassembled WGS sequence"/>
</dbReference>
<dbReference type="AlphaFoldDB" id="A0A8J3YWC2"/>
<evidence type="ECO:0000313" key="4">
    <source>
        <dbReference type="Proteomes" id="UP000612585"/>
    </source>
</evidence>
<evidence type="ECO:0000313" key="3">
    <source>
        <dbReference type="EMBL" id="GIJ53104.1"/>
    </source>
</evidence>
<dbReference type="Pfam" id="PF10756">
    <property type="entry name" value="bPH_6"/>
    <property type="match status" value="1"/>
</dbReference>
<comment type="caution">
    <text evidence="3">The sequence shown here is derived from an EMBL/GenBank/DDBJ whole genome shotgun (WGS) entry which is preliminary data.</text>
</comment>
<dbReference type="InterPro" id="IPR019692">
    <property type="entry name" value="CFP-6_PH"/>
</dbReference>
<keyword evidence="1" id="KW-0472">Membrane</keyword>
<sequence>MQARVKFRYNAAITVAAVVAVIGGLPLATAAWYAAPLLLVPLAVAVWGWRAGTDATVNGVQVRALFGSRFLPWPKIDSLVVGERDRVYAHTSAGSAVRLTAVTPADLPKLVAASGEQLSTPPRQP</sequence>
<keyword evidence="1" id="KW-0812">Transmembrane</keyword>
<feature type="transmembrane region" description="Helical" evidence="1">
    <location>
        <begin position="7"/>
        <end position="25"/>
    </location>
</feature>
<name>A0A8J3YWC2_9ACTN</name>